<dbReference type="AlphaFoldDB" id="A0A8B8B9Z3"/>
<reference evidence="3" key="1">
    <citation type="submission" date="2025-08" db="UniProtKB">
        <authorList>
            <consortium name="RefSeq"/>
        </authorList>
    </citation>
    <scope>IDENTIFICATION</scope>
    <source>
        <tissue evidence="3">Whole sample</tissue>
    </source>
</reference>
<accession>A0A8B8B9Z3</accession>
<dbReference type="KEGG" id="cvn:111108417"/>
<feature type="compositionally biased region" description="Basic residues" evidence="1">
    <location>
        <begin position="236"/>
        <end position="248"/>
    </location>
</feature>
<gene>
    <name evidence="3" type="primary">LOC111108417</name>
</gene>
<organism evidence="2 3">
    <name type="scientific">Crassostrea virginica</name>
    <name type="common">Eastern oyster</name>
    <dbReference type="NCBI Taxonomy" id="6565"/>
    <lineage>
        <taxon>Eukaryota</taxon>
        <taxon>Metazoa</taxon>
        <taxon>Spiralia</taxon>
        <taxon>Lophotrochozoa</taxon>
        <taxon>Mollusca</taxon>
        <taxon>Bivalvia</taxon>
        <taxon>Autobranchia</taxon>
        <taxon>Pteriomorphia</taxon>
        <taxon>Ostreida</taxon>
        <taxon>Ostreoidea</taxon>
        <taxon>Ostreidae</taxon>
        <taxon>Crassostrea</taxon>
    </lineage>
</organism>
<dbReference type="GeneID" id="111108417"/>
<feature type="region of interest" description="Disordered" evidence="1">
    <location>
        <begin position="332"/>
        <end position="374"/>
    </location>
</feature>
<proteinExistence type="predicted"/>
<name>A0A8B8B9Z3_CRAVI</name>
<keyword evidence="2" id="KW-1185">Reference proteome</keyword>
<dbReference type="OrthoDB" id="6096259at2759"/>
<sequence length="519" mass="58708">MVGLVIMDACSSSDLDGGGIATPSRSSAVGYAFVPTFHLMTDVDDSHSGTSLSVHSSPVIRASPAVMGYSFVPPFQLIQEVDSKPNTCDNSTKPTSPKNSSNLLMEKTFYKNISNTLPIQIKQISYNSDELETPRNCTMSQMQRKVPKIHQDFDNWNKDIAKQVDHWMKNKPVQSGLLKSFTAQKVPLASNSQIIKRKKLQKKRLRLKDNDDSVTSKASTARGSESDYSVESDNFRRRRTHNLRHSKVKSLSVDNNDASVFGSIHNEIEFKKRYRRMFDLNKHLQFVNSTNGLMGKNILKKTHRLPPMTMKPENKPQKLECSELFAITTVQQSNDPSEITTSSSQNLIRSVESTDTSDSGICQSQLSSKEVNQTPKEIVAAERHASSWRSQKPFKPEVFKFGKLPKISNNEMDLKNEETSNRDFVDTKSITKRLNDSLQRCASWVSDSDSVHGEYAEMREMKVTINIKYKTDGRKERRKKQTIFPDSADDMSVNLTPFDRAKNLEHIADDEKCPAMFSE</sequence>
<evidence type="ECO:0000256" key="1">
    <source>
        <dbReference type="SAM" id="MobiDB-lite"/>
    </source>
</evidence>
<feature type="region of interest" description="Disordered" evidence="1">
    <location>
        <begin position="200"/>
        <end position="248"/>
    </location>
</feature>
<evidence type="ECO:0000313" key="2">
    <source>
        <dbReference type="Proteomes" id="UP000694844"/>
    </source>
</evidence>
<dbReference type="Proteomes" id="UP000694844">
    <property type="component" value="Chromosome 8"/>
</dbReference>
<evidence type="ECO:0000313" key="3">
    <source>
        <dbReference type="RefSeq" id="XP_022299993.1"/>
    </source>
</evidence>
<protein>
    <submittedName>
        <fullName evidence="3">Uncharacterized protein LOC111108417 isoform X1</fullName>
    </submittedName>
</protein>
<feature type="compositionally biased region" description="Polar residues" evidence="1">
    <location>
        <begin position="213"/>
        <end position="232"/>
    </location>
</feature>
<dbReference type="RefSeq" id="XP_022299993.1">
    <property type="nucleotide sequence ID" value="XM_022444285.1"/>
</dbReference>